<proteinExistence type="predicted"/>
<feature type="compositionally biased region" description="Polar residues" evidence="1">
    <location>
        <begin position="714"/>
        <end position="730"/>
    </location>
</feature>
<evidence type="ECO:0000313" key="3">
    <source>
        <dbReference type="EMBL" id="KAF4388655.1"/>
    </source>
</evidence>
<evidence type="ECO:0000259" key="2">
    <source>
        <dbReference type="Pfam" id="PF25104"/>
    </source>
</evidence>
<dbReference type="PANTHER" id="PTHR36786:SF1">
    <property type="entry name" value="2-ISOPROPYLMALATE SYNTHASE"/>
    <property type="match status" value="1"/>
</dbReference>
<accession>A0A7J6H0N1</accession>
<feature type="domain" description="DUF7812" evidence="2">
    <location>
        <begin position="106"/>
        <end position="200"/>
    </location>
</feature>
<gene>
    <name evidence="3" type="ORF">G4B88_018932</name>
</gene>
<keyword evidence="4" id="KW-1185">Reference proteome</keyword>
<feature type="domain" description="DUF7812" evidence="2">
    <location>
        <begin position="256"/>
        <end position="650"/>
    </location>
</feature>
<evidence type="ECO:0000313" key="4">
    <source>
        <dbReference type="Proteomes" id="UP000583929"/>
    </source>
</evidence>
<feature type="region of interest" description="Disordered" evidence="1">
    <location>
        <begin position="698"/>
        <end position="734"/>
    </location>
</feature>
<comment type="caution">
    <text evidence="3">The sequence shown here is derived from an EMBL/GenBank/DDBJ whole genome shotgun (WGS) entry which is preliminary data.</text>
</comment>
<protein>
    <recommendedName>
        <fullName evidence="2">DUF7812 domain-containing protein</fullName>
    </recommendedName>
</protein>
<dbReference type="InterPro" id="IPR056714">
    <property type="entry name" value="DUF7812"/>
</dbReference>
<dbReference type="Pfam" id="PF25104">
    <property type="entry name" value="DUF7812"/>
    <property type="match status" value="2"/>
</dbReference>
<dbReference type="EMBL" id="JAATIQ010000072">
    <property type="protein sequence ID" value="KAF4388655.1"/>
    <property type="molecule type" value="Genomic_DNA"/>
</dbReference>
<organism evidence="3 4">
    <name type="scientific">Cannabis sativa</name>
    <name type="common">Hemp</name>
    <name type="synonym">Marijuana</name>
    <dbReference type="NCBI Taxonomy" id="3483"/>
    <lineage>
        <taxon>Eukaryota</taxon>
        <taxon>Viridiplantae</taxon>
        <taxon>Streptophyta</taxon>
        <taxon>Embryophyta</taxon>
        <taxon>Tracheophyta</taxon>
        <taxon>Spermatophyta</taxon>
        <taxon>Magnoliopsida</taxon>
        <taxon>eudicotyledons</taxon>
        <taxon>Gunneridae</taxon>
        <taxon>Pentapetalae</taxon>
        <taxon>rosids</taxon>
        <taxon>fabids</taxon>
        <taxon>Rosales</taxon>
        <taxon>Cannabaceae</taxon>
        <taxon>Cannabis</taxon>
    </lineage>
</organism>
<name>A0A7J6H0N1_CANSA</name>
<sequence>MASNDTFTTTRLFPSHSNALQSLISAFQSSKGFNPPFLKKLYCLLVHFSLNEPIRGSDTELDGSGFNQLAEILFKELDSRFEVFFSDLCDVNRSDNSRFRVDELTLVLRCCLVILTLLDSDGLLEKAQVLLSVLGRLICLVTNGGNEKKKTSFTFEKFVSRECSYSDSACSTSVSEDFAASLSILEPSDPWRPFLSQVLEGQALPLFITSVNVVSFASSCVSYYNVYACYALFVLDTIGRYELPLSYHAAGNYRSVFADELLLHRLLREYLMRVDSASSSSRVLFRSHFVHGYSGSVLEVISVHFILSLSDEQAFETFPKRLCGRWGKDFRHPELSLTAAISLLNPIVLSGPKIFQAHVILLVSEAIAIESSSESFRPNLKLMTCYLTAFEMSVILYTGYMTNLLMDGHPIGYKGSYADSPMFGRSFQSSFECYIQESTSAKIDDLGVKLDSSWNSHVCNMFCKETSELMAEAIAYINNGEQVVDESCKDDILSISSAVIIGSFSDISGDAVLFEKKETSPQDVYLLAAILKLMSNSMSAVIWCLRHDSNSGSLKTLANASSCKEYDFIVDVIGCFQHFNASLPNQKKMFNLMKAGLVTHKSSKWILMHFQGLLSLCFASGIDFLVKNCVSMIMTLMNLYAFEDGSLDALRILLVHGAETVSSEAPPHKVSKVPQIPRLSRKIVSNIQKTKSTYLSTESSSFSHLRSEDEKAEATQNTSIRKSRTESNVGTEEETEQSCTGKIFLQCVVENPRNTHECDDLLDFIECKEGKDYPHWLKNRSKYRKWKTDKMAVLRWKKKKKNLEIHGRRR</sequence>
<evidence type="ECO:0000256" key="1">
    <source>
        <dbReference type="SAM" id="MobiDB-lite"/>
    </source>
</evidence>
<dbReference type="AlphaFoldDB" id="A0A7J6H0N1"/>
<dbReference type="PANTHER" id="PTHR36786">
    <property type="entry name" value="2-ISOPROPYLMALATE SYNTHASE"/>
    <property type="match status" value="1"/>
</dbReference>
<dbReference type="Proteomes" id="UP000583929">
    <property type="component" value="Unassembled WGS sequence"/>
</dbReference>
<reference evidence="3 4" key="1">
    <citation type="journal article" date="2020" name="bioRxiv">
        <title>Sequence and annotation of 42 cannabis genomes reveals extensive copy number variation in cannabinoid synthesis and pathogen resistance genes.</title>
        <authorList>
            <person name="Mckernan K.J."/>
            <person name="Helbert Y."/>
            <person name="Kane L.T."/>
            <person name="Ebling H."/>
            <person name="Zhang L."/>
            <person name="Liu B."/>
            <person name="Eaton Z."/>
            <person name="Mclaughlin S."/>
            <person name="Kingan S."/>
            <person name="Baybayan P."/>
            <person name="Concepcion G."/>
            <person name="Jordan M."/>
            <person name="Riva A."/>
            <person name="Barbazuk W."/>
            <person name="Harkins T."/>
        </authorList>
    </citation>
    <scope>NUCLEOTIDE SEQUENCE [LARGE SCALE GENOMIC DNA]</scope>
    <source>
        <strain evidence="4">cv. Jamaican Lion 4</strain>
        <tissue evidence="3">Leaf</tissue>
    </source>
</reference>